<comment type="subcellular location">
    <subcellularLocation>
        <location evidence="1">Membrane</location>
        <topology evidence="1">Multi-pass membrane protein</topology>
    </subcellularLocation>
</comment>
<keyword evidence="8" id="KW-1185">Reference proteome</keyword>
<dbReference type="Pfam" id="PF03125">
    <property type="entry name" value="Sre"/>
    <property type="match status" value="1"/>
</dbReference>
<name>A0A8S1EZ37_9PELO</name>
<evidence type="ECO:0000313" key="7">
    <source>
        <dbReference type="EMBL" id="CAB3405352.1"/>
    </source>
</evidence>
<evidence type="ECO:0000256" key="5">
    <source>
        <dbReference type="ARBA" id="ARBA00023136"/>
    </source>
</evidence>
<organism evidence="7 8">
    <name type="scientific">Caenorhabditis bovis</name>
    <dbReference type="NCBI Taxonomy" id="2654633"/>
    <lineage>
        <taxon>Eukaryota</taxon>
        <taxon>Metazoa</taxon>
        <taxon>Ecdysozoa</taxon>
        <taxon>Nematoda</taxon>
        <taxon>Chromadorea</taxon>
        <taxon>Rhabditida</taxon>
        <taxon>Rhabditina</taxon>
        <taxon>Rhabditomorpha</taxon>
        <taxon>Rhabditoidea</taxon>
        <taxon>Rhabditidae</taxon>
        <taxon>Peloderinae</taxon>
        <taxon>Caenorhabditis</taxon>
    </lineage>
</organism>
<dbReference type="Proteomes" id="UP000494206">
    <property type="component" value="Unassembled WGS sequence"/>
</dbReference>
<feature type="transmembrane region" description="Helical" evidence="6">
    <location>
        <begin position="6"/>
        <end position="26"/>
    </location>
</feature>
<keyword evidence="3 6" id="KW-0812">Transmembrane</keyword>
<evidence type="ECO:0000256" key="2">
    <source>
        <dbReference type="ARBA" id="ARBA00006803"/>
    </source>
</evidence>
<dbReference type="PANTHER" id="PTHR23128">
    <property type="entry name" value="SERPENTINE RECEPTOR, CLASS E (EPSILON)-RELATED"/>
    <property type="match status" value="1"/>
</dbReference>
<dbReference type="OrthoDB" id="5874078at2759"/>
<dbReference type="AlphaFoldDB" id="A0A8S1EZ37"/>
<feature type="transmembrane region" description="Helical" evidence="6">
    <location>
        <begin position="85"/>
        <end position="108"/>
    </location>
</feature>
<evidence type="ECO:0000256" key="6">
    <source>
        <dbReference type="SAM" id="Phobius"/>
    </source>
</evidence>
<comment type="similarity">
    <text evidence="2">Belongs to the nematode receptor-like protein sre family.</text>
</comment>
<dbReference type="PANTHER" id="PTHR23128:SF139">
    <property type="entry name" value="SERPENTINE RECEPTOR CLASS EPSILON-1-RELATED"/>
    <property type="match status" value="1"/>
</dbReference>
<accession>A0A8S1EZ37</accession>
<keyword evidence="4 6" id="KW-1133">Transmembrane helix</keyword>
<sequence>MSTILAIEFFALFAAIIIYFLVIYFTTKMAFHLNFLAIIVYATSMYVVDMICRMIIILYEIGVVRSEGPLFPENHLPPSQNDFDIVVFICSLVRVHFMVIISILSFMIAAERYFATILVSTYENRRHYWVMVFVLGNGIIGPTIGTILVHFDIFISYILIALAIILNIVCYMFFIVLYTVNHRNLTEPTKRYTLSFRFQLNENLKLIKWMKSIFTIVNIVNCTAAFIFAGLSIVVKFGALYAIAAGVLRTEEKNTESYGYLICVTGLLSDKYIRRAFLKHEPIRVLTMPFFGRFFPDDFAKSKTRSATDEANVYFTTLTNQWDIGLEPKKIEKPRKWAARKCRVDAKN</sequence>
<dbReference type="EMBL" id="CADEPM010000004">
    <property type="protein sequence ID" value="CAB3405352.1"/>
    <property type="molecule type" value="Genomic_DNA"/>
</dbReference>
<evidence type="ECO:0000256" key="3">
    <source>
        <dbReference type="ARBA" id="ARBA00022692"/>
    </source>
</evidence>
<comment type="caution">
    <text evidence="7">The sequence shown here is derived from an EMBL/GenBank/DDBJ whole genome shotgun (WGS) entry which is preliminary data.</text>
</comment>
<keyword evidence="5 6" id="KW-0472">Membrane</keyword>
<feature type="transmembrane region" description="Helical" evidence="6">
    <location>
        <begin position="154"/>
        <end position="180"/>
    </location>
</feature>
<feature type="transmembrane region" description="Helical" evidence="6">
    <location>
        <begin position="128"/>
        <end position="148"/>
    </location>
</feature>
<evidence type="ECO:0000256" key="4">
    <source>
        <dbReference type="ARBA" id="ARBA00022989"/>
    </source>
</evidence>
<feature type="transmembrane region" description="Helical" evidence="6">
    <location>
        <begin position="213"/>
        <end position="237"/>
    </location>
</feature>
<dbReference type="InterPro" id="IPR004151">
    <property type="entry name" value="7TM_GPCR_serpentine_rcpt_Sre"/>
</dbReference>
<evidence type="ECO:0000256" key="1">
    <source>
        <dbReference type="ARBA" id="ARBA00004141"/>
    </source>
</evidence>
<dbReference type="GO" id="GO:0007606">
    <property type="term" value="P:sensory perception of chemical stimulus"/>
    <property type="evidence" value="ECO:0007669"/>
    <property type="project" value="InterPro"/>
</dbReference>
<dbReference type="GO" id="GO:0016020">
    <property type="term" value="C:membrane"/>
    <property type="evidence" value="ECO:0007669"/>
    <property type="project" value="UniProtKB-SubCell"/>
</dbReference>
<feature type="transmembrane region" description="Helical" evidence="6">
    <location>
        <begin position="33"/>
        <end position="59"/>
    </location>
</feature>
<protein>
    <submittedName>
        <fullName evidence="7">Uncharacterized protein</fullName>
    </submittedName>
</protein>
<gene>
    <name evidence="7" type="ORF">CBOVIS_LOCUS7560</name>
</gene>
<reference evidence="7 8" key="1">
    <citation type="submission" date="2020-04" db="EMBL/GenBank/DDBJ databases">
        <authorList>
            <person name="Laetsch R D."/>
            <person name="Stevens L."/>
            <person name="Kumar S."/>
            <person name="Blaxter L. M."/>
        </authorList>
    </citation>
    <scope>NUCLEOTIDE SEQUENCE [LARGE SCALE GENOMIC DNA]</scope>
</reference>
<evidence type="ECO:0000313" key="8">
    <source>
        <dbReference type="Proteomes" id="UP000494206"/>
    </source>
</evidence>
<proteinExistence type="inferred from homology"/>